<evidence type="ECO:0000313" key="12">
    <source>
        <dbReference type="Proteomes" id="UP000001317"/>
    </source>
</evidence>
<evidence type="ECO:0000256" key="1">
    <source>
        <dbReference type="ARBA" id="ARBA00012493"/>
    </source>
</evidence>
<evidence type="ECO:0000256" key="3">
    <source>
        <dbReference type="ARBA" id="ARBA00022695"/>
    </source>
</evidence>
<dbReference type="EC" id="2.7.7.49" evidence="1"/>
<dbReference type="InterPro" id="IPR051083">
    <property type="entry name" value="GrpII_Intron_Splice-Mob/Def"/>
</dbReference>
<dbReference type="PANTHER" id="PTHR34047">
    <property type="entry name" value="NUCLEAR INTRON MATURASE 1, MITOCHONDRIAL-RELATED"/>
    <property type="match status" value="1"/>
</dbReference>
<comment type="similarity">
    <text evidence="8">Belongs to the bacterial reverse transcriptase family.</text>
</comment>
<sequence length="284" mass="32324">MTGVSNLFYRQFPLKKRSGGIRTIESPYPKLAYVQRWIKNHILEIKPISSNALAYVQGSSHIENAKRHIGAKELLKIDLVDFFEYIKLSTVKSIFTECGYTEKVSHQLAKLCTLRDRLPQGAPSSPVISNLVLVELDKRLQSISKKHELVYTRYADDLCFSGHAISDEFFSLVKDEIESEGFVVNQNKSGVVRGHKRKLITGLVVSEYGVRVPKKMRREYRKQAHYMLKNGIEQLNGNMGMLNPLHIDEVIGKGQYILSVEPGNAYVKDSLCMLLKLKNKLLIK</sequence>
<dbReference type="GO" id="GO:0003723">
    <property type="term" value="F:RNA binding"/>
    <property type="evidence" value="ECO:0007669"/>
    <property type="project" value="InterPro"/>
</dbReference>
<dbReference type="GO" id="GO:0046872">
    <property type="term" value="F:metal ion binding"/>
    <property type="evidence" value="ECO:0007669"/>
    <property type="project" value="UniProtKB-KW"/>
</dbReference>
<evidence type="ECO:0000256" key="6">
    <source>
        <dbReference type="ARBA" id="ARBA00022918"/>
    </source>
</evidence>
<keyword evidence="6 11" id="KW-0695">RNA-directed DNA polymerase</keyword>
<organism evidence="11 12">
    <name type="scientific">Shewanella halifaxensis (strain HAW-EB4)</name>
    <dbReference type="NCBI Taxonomy" id="458817"/>
    <lineage>
        <taxon>Bacteria</taxon>
        <taxon>Pseudomonadati</taxon>
        <taxon>Pseudomonadota</taxon>
        <taxon>Gammaproteobacteria</taxon>
        <taxon>Alteromonadales</taxon>
        <taxon>Shewanellaceae</taxon>
        <taxon>Shewanella</taxon>
    </lineage>
</organism>
<dbReference type="Pfam" id="PF00078">
    <property type="entry name" value="RVT_1"/>
    <property type="match status" value="1"/>
</dbReference>
<evidence type="ECO:0000256" key="4">
    <source>
        <dbReference type="ARBA" id="ARBA00022723"/>
    </source>
</evidence>
<gene>
    <name evidence="11" type="ordered locus">Shal_0514</name>
</gene>
<keyword evidence="3" id="KW-0548">Nucleotidyltransferase</keyword>
<dbReference type="EMBL" id="CP000931">
    <property type="protein sequence ID" value="ABZ75089.1"/>
    <property type="molecule type" value="Genomic_DNA"/>
</dbReference>
<protein>
    <recommendedName>
        <fullName evidence="1">RNA-directed DNA polymerase</fullName>
        <ecNumber evidence="1">2.7.7.49</ecNumber>
    </recommendedName>
</protein>
<evidence type="ECO:0000256" key="9">
    <source>
        <dbReference type="ARBA" id="ARBA00048173"/>
    </source>
</evidence>
<name>B0TRB7_SHEHH</name>
<evidence type="ECO:0000256" key="2">
    <source>
        <dbReference type="ARBA" id="ARBA00022679"/>
    </source>
</evidence>
<evidence type="ECO:0000256" key="5">
    <source>
        <dbReference type="ARBA" id="ARBA00022842"/>
    </source>
</evidence>
<dbReference type="PANTHER" id="PTHR34047:SF7">
    <property type="entry name" value="RNA-DIRECTED DNA POLYMERASE"/>
    <property type="match status" value="1"/>
</dbReference>
<dbReference type="InterPro" id="IPR000123">
    <property type="entry name" value="Reverse_transcriptase_msDNA"/>
</dbReference>
<comment type="catalytic activity">
    <reaction evidence="9">
        <text>DNA(n) + a 2'-deoxyribonucleoside 5'-triphosphate = DNA(n+1) + diphosphate</text>
        <dbReference type="Rhea" id="RHEA:22508"/>
        <dbReference type="Rhea" id="RHEA-COMP:17339"/>
        <dbReference type="Rhea" id="RHEA-COMP:17340"/>
        <dbReference type="ChEBI" id="CHEBI:33019"/>
        <dbReference type="ChEBI" id="CHEBI:61560"/>
        <dbReference type="ChEBI" id="CHEBI:173112"/>
        <dbReference type="EC" id="2.7.7.49"/>
    </reaction>
</comment>
<keyword evidence="2" id="KW-0808">Transferase</keyword>
<evidence type="ECO:0000256" key="7">
    <source>
        <dbReference type="ARBA" id="ARBA00023118"/>
    </source>
</evidence>
<dbReference type="eggNOG" id="COG3344">
    <property type="taxonomic scope" value="Bacteria"/>
</dbReference>
<dbReference type="CDD" id="cd03487">
    <property type="entry name" value="RT_Bac_retron_II"/>
    <property type="match status" value="1"/>
</dbReference>
<dbReference type="HOGENOM" id="CLU_028398_2_0_6"/>
<accession>B0TRB7</accession>
<dbReference type="SUPFAM" id="SSF56672">
    <property type="entry name" value="DNA/RNA polymerases"/>
    <property type="match status" value="1"/>
</dbReference>
<evidence type="ECO:0000256" key="8">
    <source>
        <dbReference type="ARBA" id="ARBA00034120"/>
    </source>
</evidence>
<keyword evidence="5" id="KW-0460">Magnesium</keyword>
<keyword evidence="7" id="KW-0051">Antiviral defense</keyword>
<dbReference type="GO" id="GO:0003964">
    <property type="term" value="F:RNA-directed DNA polymerase activity"/>
    <property type="evidence" value="ECO:0007669"/>
    <property type="project" value="UniProtKB-KW"/>
</dbReference>
<dbReference type="Proteomes" id="UP000001317">
    <property type="component" value="Chromosome"/>
</dbReference>
<dbReference type="PROSITE" id="PS50878">
    <property type="entry name" value="RT_POL"/>
    <property type="match status" value="1"/>
</dbReference>
<dbReference type="GO" id="GO:0051607">
    <property type="term" value="P:defense response to virus"/>
    <property type="evidence" value="ECO:0007669"/>
    <property type="project" value="UniProtKB-KW"/>
</dbReference>
<dbReference type="InterPro" id="IPR043502">
    <property type="entry name" value="DNA/RNA_pol_sf"/>
</dbReference>
<evidence type="ECO:0000259" key="10">
    <source>
        <dbReference type="PROSITE" id="PS50878"/>
    </source>
</evidence>
<dbReference type="InterPro" id="IPR000477">
    <property type="entry name" value="RT_dom"/>
</dbReference>
<evidence type="ECO:0000313" key="11">
    <source>
        <dbReference type="EMBL" id="ABZ75089.1"/>
    </source>
</evidence>
<dbReference type="PRINTS" id="PR00866">
    <property type="entry name" value="RNADNAPOLMS"/>
</dbReference>
<keyword evidence="12" id="KW-1185">Reference proteome</keyword>
<keyword evidence="4" id="KW-0479">Metal-binding</keyword>
<dbReference type="KEGG" id="shl:Shal_0514"/>
<feature type="domain" description="Reverse transcriptase" evidence="10">
    <location>
        <begin position="1"/>
        <end position="205"/>
    </location>
</feature>
<proteinExistence type="inferred from homology"/>
<dbReference type="AlphaFoldDB" id="B0TRB7"/>
<reference evidence="11" key="1">
    <citation type="submission" date="2008-01" db="EMBL/GenBank/DDBJ databases">
        <title>Complete sequence of Shewanella halifaxensis HAW-EB4.</title>
        <authorList>
            <consortium name="US DOE Joint Genome Institute"/>
            <person name="Copeland A."/>
            <person name="Lucas S."/>
            <person name="Lapidus A."/>
            <person name="Glavina del Rio T."/>
            <person name="Dalin E."/>
            <person name="Tice H."/>
            <person name="Bruce D."/>
            <person name="Goodwin L."/>
            <person name="Pitluck S."/>
            <person name="Sims D."/>
            <person name="Brettin T."/>
            <person name="Detter J.C."/>
            <person name="Han C."/>
            <person name="Kuske C.R."/>
            <person name="Schmutz J."/>
            <person name="Larimer F."/>
            <person name="Land M."/>
            <person name="Hauser L."/>
            <person name="Kyrpides N."/>
            <person name="Kim E."/>
            <person name="Zhao J.-S."/>
            <person name="Richardson P."/>
        </authorList>
    </citation>
    <scope>NUCLEOTIDE SEQUENCE [LARGE SCALE GENOMIC DNA]</scope>
    <source>
        <strain evidence="11">HAW-EB4</strain>
    </source>
</reference>